<dbReference type="Proteomes" id="UP000002051">
    <property type="component" value="Chromosome 2"/>
</dbReference>
<protein>
    <submittedName>
        <fullName evidence="1 2">Uncharacterized protein</fullName>
    </submittedName>
</protein>
<name>A0A072V8J7_MEDTR</name>
<accession>A0A072V8J7</accession>
<evidence type="ECO:0000313" key="3">
    <source>
        <dbReference type="Proteomes" id="UP000002051"/>
    </source>
</evidence>
<organism evidence="1 3">
    <name type="scientific">Medicago truncatula</name>
    <name type="common">Barrel medic</name>
    <name type="synonym">Medicago tribuloides</name>
    <dbReference type="NCBI Taxonomy" id="3880"/>
    <lineage>
        <taxon>Eukaryota</taxon>
        <taxon>Viridiplantae</taxon>
        <taxon>Streptophyta</taxon>
        <taxon>Embryophyta</taxon>
        <taxon>Tracheophyta</taxon>
        <taxon>Spermatophyta</taxon>
        <taxon>Magnoliopsida</taxon>
        <taxon>eudicotyledons</taxon>
        <taxon>Gunneridae</taxon>
        <taxon>Pentapetalae</taxon>
        <taxon>rosids</taxon>
        <taxon>fabids</taxon>
        <taxon>Fabales</taxon>
        <taxon>Fabaceae</taxon>
        <taxon>Papilionoideae</taxon>
        <taxon>50 kb inversion clade</taxon>
        <taxon>NPAAA clade</taxon>
        <taxon>Hologalegina</taxon>
        <taxon>IRL clade</taxon>
        <taxon>Trifolieae</taxon>
        <taxon>Medicago</taxon>
    </lineage>
</organism>
<reference evidence="1 3" key="1">
    <citation type="journal article" date="2011" name="Nature">
        <title>The Medicago genome provides insight into the evolution of rhizobial symbioses.</title>
        <authorList>
            <person name="Young N.D."/>
            <person name="Debelle F."/>
            <person name="Oldroyd G.E."/>
            <person name="Geurts R."/>
            <person name="Cannon S.B."/>
            <person name="Udvardi M.K."/>
            <person name="Benedito V.A."/>
            <person name="Mayer K.F."/>
            <person name="Gouzy J."/>
            <person name="Schoof H."/>
            <person name="Van de Peer Y."/>
            <person name="Proost S."/>
            <person name="Cook D.R."/>
            <person name="Meyers B.C."/>
            <person name="Spannagl M."/>
            <person name="Cheung F."/>
            <person name="De Mita S."/>
            <person name="Krishnakumar V."/>
            <person name="Gundlach H."/>
            <person name="Zhou S."/>
            <person name="Mudge J."/>
            <person name="Bharti A.K."/>
            <person name="Murray J.D."/>
            <person name="Naoumkina M.A."/>
            <person name="Rosen B."/>
            <person name="Silverstein K.A."/>
            <person name="Tang H."/>
            <person name="Rombauts S."/>
            <person name="Zhao P.X."/>
            <person name="Zhou P."/>
            <person name="Barbe V."/>
            <person name="Bardou P."/>
            <person name="Bechner M."/>
            <person name="Bellec A."/>
            <person name="Berger A."/>
            <person name="Berges H."/>
            <person name="Bidwell S."/>
            <person name="Bisseling T."/>
            <person name="Choisne N."/>
            <person name="Couloux A."/>
            <person name="Denny R."/>
            <person name="Deshpande S."/>
            <person name="Dai X."/>
            <person name="Doyle J.J."/>
            <person name="Dudez A.M."/>
            <person name="Farmer A.D."/>
            <person name="Fouteau S."/>
            <person name="Franken C."/>
            <person name="Gibelin C."/>
            <person name="Gish J."/>
            <person name="Goldstein S."/>
            <person name="Gonzalez A.J."/>
            <person name="Green P.J."/>
            <person name="Hallab A."/>
            <person name="Hartog M."/>
            <person name="Hua A."/>
            <person name="Humphray S.J."/>
            <person name="Jeong D.H."/>
            <person name="Jing Y."/>
            <person name="Jocker A."/>
            <person name="Kenton S.M."/>
            <person name="Kim D.J."/>
            <person name="Klee K."/>
            <person name="Lai H."/>
            <person name="Lang C."/>
            <person name="Lin S."/>
            <person name="Macmil S.L."/>
            <person name="Magdelenat G."/>
            <person name="Matthews L."/>
            <person name="McCorrison J."/>
            <person name="Monaghan E.L."/>
            <person name="Mun J.H."/>
            <person name="Najar F.Z."/>
            <person name="Nicholson C."/>
            <person name="Noirot C."/>
            <person name="O'Bleness M."/>
            <person name="Paule C.R."/>
            <person name="Poulain J."/>
            <person name="Prion F."/>
            <person name="Qin B."/>
            <person name="Qu C."/>
            <person name="Retzel E.F."/>
            <person name="Riddle C."/>
            <person name="Sallet E."/>
            <person name="Samain S."/>
            <person name="Samson N."/>
            <person name="Sanders I."/>
            <person name="Saurat O."/>
            <person name="Scarpelli C."/>
            <person name="Schiex T."/>
            <person name="Segurens B."/>
            <person name="Severin A.J."/>
            <person name="Sherrier D.J."/>
            <person name="Shi R."/>
            <person name="Sims S."/>
            <person name="Singer S.R."/>
            <person name="Sinharoy S."/>
            <person name="Sterck L."/>
            <person name="Viollet A."/>
            <person name="Wang B.B."/>
            <person name="Wang K."/>
            <person name="Wang M."/>
            <person name="Wang X."/>
            <person name="Warfsmann J."/>
            <person name="Weissenbach J."/>
            <person name="White D.D."/>
            <person name="White J.D."/>
            <person name="Wiley G.B."/>
            <person name="Wincker P."/>
            <person name="Xing Y."/>
            <person name="Yang L."/>
            <person name="Yao Z."/>
            <person name="Ying F."/>
            <person name="Zhai J."/>
            <person name="Zhou L."/>
            <person name="Zuber A."/>
            <person name="Denarie J."/>
            <person name="Dixon R.A."/>
            <person name="May G.D."/>
            <person name="Schwartz D.C."/>
            <person name="Rogers J."/>
            <person name="Quetier F."/>
            <person name="Town C.D."/>
            <person name="Roe B.A."/>
        </authorList>
    </citation>
    <scope>NUCLEOTIDE SEQUENCE [LARGE SCALE GENOMIC DNA]</scope>
    <source>
        <strain evidence="1">A17</strain>
        <strain evidence="2 3">cv. Jemalong A17</strain>
    </source>
</reference>
<dbReference type="EnsemblPlants" id="KEH37931">
    <property type="protein sequence ID" value="KEH37931"/>
    <property type="gene ID" value="MTR_2g050120"/>
</dbReference>
<reference evidence="2" key="3">
    <citation type="submission" date="2015-04" db="UniProtKB">
        <authorList>
            <consortium name="EnsemblPlants"/>
        </authorList>
    </citation>
    <scope>IDENTIFICATION</scope>
    <source>
        <strain evidence="2">cv. Jemalong A17</strain>
    </source>
</reference>
<keyword evidence="3" id="KW-1185">Reference proteome</keyword>
<dbReference type="HOGENOM" id="CLU_2200841_0_0_1"/>
<dbReference type="AlphaFoldDB" id="A0A072V8J7"/>
<dbReference type="EMBL" id="CM001218">
    <property type="protein sequence ID" value="KEH37931.1"/>
    <property type="molecule type" value="Genomic_DNA"/>
</dbReference>
<sequence length="108" mass="12353">MRHRSQYPDLHSVLEVLARREHLLAMASTQTHRRFNSKVKHTEIYKLFGHARYGDLGAKERGFGADSVQKYEDSETKIHLPQVRSLSRPVLSLARPCHLPGQTFAAFA</sequence>
<proteinExistence type="predicted"/>
<evidence type="ECO:0000313" key="2">
    <source>
        <dbReference type="EnsemblPlants" id="KEH37931"/>
    </source>
</evidence>
<gene>
    <name evidence="1" type="ordered locus">MTR_2g050120</name>
</gene>
<evidence type="ECO:0000313" key="1">
    <source>
        <dbReference type="EMBL" id="KEH37931.1"/>
    </source>
</evidence>
<reference evidence="1 3" key="2">
    <citation type="journal article" date="2014" name="BMC Genomics">
        <title>An improved genome release (version Mt4.0) for the model legume Medicago truncatula.</title>
        <authorList>
            <person name="Tang H."/>
            <person name="Krishnakumar V."/>
            <person name="Bidwell S."/>
            <person name="Rosen B."/>
            <person name="Chan A."/>
            <person name="Zhou S."/>
            <person name="Gentzbittel L."/>
            <person name="Childs K.L."/>
            <person name="Yandell M."/>
            <person name="Gundlach H."/>
            <person name="Mayer K.F."/>
            <person name="Schwartz D.C."/>
            <person name="Town C.D."/>
        </authorList>
    </citation>
    <scope>GENOME REANNOTATION</scope>
    <source>
        <strain evidence="1">A17</strain>
        <strain evidence="2 3">cv. Jemalong A17</strain>
    </source>
</reference>